<protein>
    <recommendedName>
        <fullName evidence="7">TLC domain-containing protein</fullName>
    </recommendedName>
</protein>
<keyword evidence="3 6" id="KW-1133">Transmembrane helix</keyword>
<dbReference type="PROSITE" id="PS50922">
    <property type="entry name" value="TLC"/>
    <property type="match status" value="1"/>
</dbReference>
<evidence type="ECO:0000256" key="2">
    <source>
        <dbReference type="ARBA" id="ARBA00022692"/>
    </source>
</evidence>
<feature type="domain" description="TLC" evidence="7">
    <location>
        <begin position="61"/>
        <end position="249"/>
    </location>
</feature>
<keyword evidence="2 5" id="KW-0812">Transmembrane</keyword>
<dbReference type="PANTHER" id="PTHR31898">
    <property type="entry name" value="TRANSMEMBRANE PROTEIN 136"/>
    <property type="match status" value="1"/>
</dbReference>
<evidence type="ECO:0000256" key="1">
    <source>
        <dbReference type="ARBA" id="ARBA00004141"/>
    </source>
</evidence>
<reference evidence="8" key="1">
    <citation type="submission" date="2023-07" db="EMBL/GenBank/DDBJ databases">
        <authorList>
            <consortium name="AG Swart"/>
            <person name="Singh M."/>
            <person name="Singh A."/>
            <person name="Seah K."/>
            <person name="Emmerich C."/>
        </authorList>
    </citation>
    <scope>NUCLEOTIDE SEQUENCE</scope>
    <source>
        <strain evidence="8">DP1</strain>
    </source>
</reference>
<evidence type="ECO:0000256" key="4">
    <source>
        <dbReference type="ARBA" id="ARBA00023136"/>
    </source>
</evidence>
<dbReference type="Proteomes" id="UP001295684">
    <property type="component" value="Unassembled WGS sequence"/>
</dbReference>
<dbReference type="SMART" id="SM00724">
    <property type="entry name" value="TLC"/>
    <property type="match status" value="1"/>
</dbReference>
<evidence type="ECO:0000313" key="8">
    <source>
        <dbReference type="EMBL" id="CAI2374752.1"/>
    </source>
</evidence>
<comment type="caution">
    <text evidence="8">The sequence shown here is derived from an EMBL/GenBank/DDBJ whole genome shotgun (WGS) entry which is preliminary data.</text>
</comment>
<proteinExistence type="predicted"/>
<evidence type="ECO:0000256" key="6">
    <source>
        <dbReference type="SAM" id="Phobius"/>
    </source>
</evidence>
<dbReference type="InterPro" id="IPR042512">
    <property type="entry name" value="TLCD5"/>
</dbReference>
<name>A0AAD2CZH0_EUPCR</name>
<feature type="transmembrane region" description="Helical" evidence="6">
    <location>
        <begin position="221"/>
        <end position="238"/>
    </location>
</feature>
<accession>A0AAD2CZH0</accession>
<evidence type="ECO:0000259" key="7">
    <source>
        <dbReference type="PROSITE" id="PS50922"/>
    </source>
</evidence>
<feature type="transmembrane region" description="Helical" evidence="6">
    <location>
        <begin position="66"/>
        <end position="85"/>
    </location>
</feature>
<dbReference type="GO" id="GO:0016020">
    <property type="term" value="C:membrane"/>
    <property type="evidence" value="ECO:0007669"/>
    <property type="project" value="UniProtKB-SubCell"/>
</dbReference>
<sequence>MASGVPPQIWVYIPNQTTLLNILLSALFWGIIQMVVAIVLFNSQTDHLEYSKRKPKKMSKFEVLDTKNRFTSLIHGIMCICFSYYDVTYIKLPYGSPNHPIQTLLITLSLGYFIYDLIAMAYYGVFDICLLIHHGITCCGYYLSLCFSASGSEIMAGVYVSEISNPFMHIWVICRNLGYKHTMLNSISQYLYILLYIYYRLFKGIYVVWNCFTCQNGNHPIIKALSVMLAIQSYFFIYKMANMCCNKLNSSRHANKKRGNSVSDSSEETTGKKEGIMCWAGCGNGVE</sequence>
<feature type="transmembrane region" description="Helical" evidence="6">
    <location>
        <begin position="190"/>
        <end position="209"/>
    </location>
</feature>
<evidence type="ECO:0000313" key="9">
    <source>
        <dbReference type="Proteomes" id="UP001295684"/>
    </source>
</evidence>
<dbReference type="InterPro" id="IPR006634">
    <property type="entry name" value="TLC-dom"/>
</dbReference>
<keyword evidence="4 5" id="KW-0472">Membrane</keyword>
<dbReference type="AlphaFoldDB" id="A0AAD2CZH0"/>
<comment type="subcellular location">
    <subcellularLocation>
        <location evidence="1">Membrane</location>
        <topology evidence="1">Multi-pass membrane protein</topology>
    </subcellularLocation>
</comment>
<evidence type="ECO:0000256" key="5">
    <source>
        <dbReference type="PROSITE-ProRule" id="PRU00205"/>
    </source>
</evidence>
<dbReference type="EMBL" id="CAMPGE010016176">
    <property type="protein sequence ID" value="CAI2374752.1"/>
    <property type="molecule type" value="Genomic_DNA"/>
</dbReference>
<feature type="transmembrane region" description="Helical" evidence="6">
    <location>
        <begin position="105"/>
        <end position="125"/>
    </location>
</feature>
<dbReference type="PANTHER" id="PTHR31898:SF1">
    <property type="entry name" value="TLC DOMAIN-CONTAINING PROTEIN 5"/>
    <property type="match status" value="1"/>
</dbReference>
<organism evidence="8 9">
    <name type="scientific">Euplotes crassus</name>
    <dbReference type="NCBI Taxonomy" id="5936"/>
    <lineage>
        <taxon>Eukaryota</taxon>
        <taxon>Sar</taxon>
        <taxon>Alveolata</taxon>
        <taxon>Ciliophora</taxon>
        <taxon>Intramacronucleata</taxon>
        <taxon>Spirotrichea</taxon>
        <taxon>Hypotrichia</taxon>
        <taxon>Euplotida</taxon>
        <taxon>Euplotidae</taxon>
        <taxon>Moneuplotes</taxon>
    </lineage>
</organism>
<keyword evidence="9" id="KW-1185">Reference proteome</keyword>
<evidence type="ECO:0000256" key="3">
    <source>
        <dbReference type="ARBA" id="ARBA00022989"/>
    </source>
</evidence>
<feature type="transmembrane region" description="Helical" evidence="6">
    <location>
        <begin position="20"/>
        <end position="45"/>
    </location>
</feature>
<gene>
    <name evidence="8" type="ORF">ECRASSUSDP1_LOCUS16109</name>
</gene>